<dbReference type="InterPro" id="IPR000477">
    <property type="entry name" value="RT_dom"/>
</dbReference>
<keyword evidence="3" id="KW-1185">Reference proteome</keyword>
<proteinExistence type="predicted"/>
<dbReference type="EMBL" id="JAOPHQ010003696">
    <property type="protein sequence ID" value="KAK0142412.1"/>
    <property type="molecule type" value="Genomic_DNA"/>
</dbReference>
<dbReference type="Proteomes" id="UP001174136">
    <property type="component" value="Unassembled WGS sequence"/>
</dbReference>
<dbReference type="AlphaFoldDB" id="A0AA47MLW7"/>
<protein>
    <submittedName>
        <fullName evidence="2">Retrovirus-related Pol polyprotein from type-1 retrotransposable element R2</fullName>
    </submittedName>
</protein>
<sequence>MSAVLLEAQPPWRRQPASSQWPERPLLLMSLALVVHEGLLSQRSVADAVAVGRRIVGHFKHSDLAYSRLEDIQLQINQPTKRLQQDVQTCWNSTFYMIQSLIEQKRALGIYASEYSCLASGLCWRRLRLFWKCVFLEHQHCCKCQGDADETDCRRGQSDEIANEQASVALTPAAVGVTAQLETYLGEAPVAQLGEVCSYSTENTRAQKLLGEKRSGHLTCPEEDINRYLSNTYSVRDQDLSHCAALICPPEPSILFDTNEPTLKEVREVIKSARTASAPGPSGVPYKVFKNCPRLVERIWKIYRVIWKKGKVPQQWRYAAGVWIPKEENASNIEQFRTISLLSVECKTFLKIVVNCLTGFLLKNTYIDTSVQKGEVPGIPGCIKHTGVVTQLIREAQESKGDLAVLWLDLANAYGSIPHKLVELALSRYHVPEKMRNLILDYYNNFSLRVSSRTSTFEWHCLEKGIITGCTISVSLFALAMNMLVKSAEVKCRGPLSRSGNRQPPIRAFMDDLTVTTTSLPGCR</sequence>
<evidence type="ECO:0000313" key="2">
    <source>
        <dbReference type="EMBL" id="KAK0142412.1"/>
    </source>
</evidence>
<comment type="caution">
    <text evidence="2">The sequence shown here is derived from an EMBL/GenBank/DDBJ whole genome shotgun (WGS) entry which is preliminary data.</text>
</comment>
<dbReference type="PANTHER" id="PTHR19446">
    <property type="entry name" value="REVERSE TRANSCRIPTASES"/>
    <property type="match status" value="1"/>
</dbReference>
<name>A0AA47MLW7_MERPO</name>
<evidence type="ECO:0000259" key="1">
    <source>
        <dbReference type="PROSITE" id="PS50878"/>
    </source>
</evidence>
<dbReference type="PROSITE" id="PS50878">
    <property type="entry name" value="RT_POL"/>
    <property type="match status" value="1"/>
</dbReference>
<gene>
    <name evidence="2" type="primary">PO21_11</name>
    <name evidence="2" type="ORF">N1851_019856</name>
</gene>
<feature type="domain" description="Reverse transcriptase" evidence="1">
    <location>
        <begin position="305"/>
        <end position="524"/>
    </location>
</feature>
<dbReference type="Pfam" id="PF00078">
    <property type="entry name" value="RVT_1"/>
    <property type="match status" value="1"/>
</dbReference>
<reference evidence="2" key="1">
    <citation type="journal article" date="2023" name="Front. Mar. Sci.">
        <title>A new Merluccius polli reference genome to investigate the effects of global change in West African waters.</title>
        <authorList>
            <person name="Mateo J.L."/>
            <person name="Blanco-Fernandez C."/>
            <person name="Garcia-Vazquez E."/>
            <person name="Machado-Schiaffino G."/>
        </authorList>
    </citation>
    <scope>NUCLEOTIDE SEQUENCE</scope>
    <source>
        <strain evidence="2">C29</strain>
        <tissue evidence="2">Fin</tissue>
    </source>
</reference>
<accession>A0AA47MLW7</accession>
<evidence type="ECO:0000313" key="3">
    <source>
        <dbReference type="Proteomes" id="UP001174136"/>
    </source>
</evidence>
<organism evidence="2 3">
    <name type="scientific">Merluccius polli</name>
    <name type="common">Benguela hake</name>
    <name type="synonym">Merluccius cadenati</name>
    <dbReference type="NCBI Taxonomy" id="89951"/>
    <lineage>
        <taxon>Eukaryota</taxon>
        <taxon>Metazoa</taxon>
        <taxon>Chordata</taxon>
        <taxon>Craniata</taxon>
        <taxon>Vertebrata</taxon>
        <taxon>Euteleostomi</taxon>
        <taxon>Actinopterygii</taxon>
        <taxon>Neopterygii</taxon>
        <taxon>Teleostei</taxon>
        <taxon>Neoteleostei</taxon>
        <taxon>Acanthomorphata</taxon>
        <taxon>Zeiogadaria</taxon>
        <taxon>Gadariae</taxon>
        <taxon>Gadiformes</taxon>
        <taxon>Gadoidei</taxon>
        <taxon>Merlucciidae</taxon>
        <taxon>Merluccius</taxon>
    </lineage>
</organism>